<dbReference type="CDD" id="cd00009">
    <property type="entry name" value="AAA"/>
    <property type="match status" value="1"/>
</dbReference>
<evidence type="ECO:0000256" key="1">
    <source>
        <dbReference type="ARBA" id="ARBA00022741"/>
    </source>
</evidence>
<dbReference type="PROSITE" id="PS00675">
    <property type="entry name" value="SIGMA54_INTERACT_1"/>
    <property type="match status" value="1"/>
</dbReference>
<evidence type="ECO:0000256" key="2">
    <source>
        <dbReference type="ARBA" id="ARBA00022840"/>
    </source>
</evidence>
<dbReference type="Gene3D" id="1.10.8.60">
    <property type="match status" value="1"/>
</dbReference>
<feature type="domain" description="Sigma-54 factor interaction" evidence="4">
    <location>
        <begin position="68"/>
        <end position="302"/>
    </location>
</feature>
<dbReference type="Pfam" id="PF00158">
    <property type="entry name" value="Sigma54_activat"/>
    <property type="match status" value="1"/>
</dbReference>
<dbReference type="Gene3D" id="3.40.50.300">
    <property type="entry name" value="P-loop containing nucleotide triphosphate hydrolases"/>
    <property type="match status" value="1"/>
</dbReference>
<dbReference type="InterPro" id="IPR036388">
    <property type="entry name" value="WH-like_DNA-bd_sf"/>
</dbReference>
<dbReference type="RefSeq" id="WP_379863058.1">
    <property type="nucleotide sequence ID" value="NZ_JBHTBW010000005.1"/>
</dbReference>
<sequence>MKKLDSIIQKLTDWPEGTTAGQLAEQLGLDRSTVSRYLNQLVKQGQADKIAGRPVLYRLNKQDNPYPFQSAHAEMTDLLREALAALLYPPHGLPILLTGETGVGKTHLAQKLVQLATNEGHLPPGTPFITFNCAEYAQNPELLLAQLFGVKKGAYTGAEENKPGLVERADQGILFLDEIHRLPPSGQEMLFTLIDQGSFRRLGETHAERQVNIRLIGATTETPDVALLPTLKRRFSVRLVIPPLRERSPREREQLLATFLKEEESQMGLPLTMTDECRSRFLAYDCPGNIGQLKSDIQIACARAFLRQLYHHQEQVVVTLNDLPTHLRQQGPVTTAITSHLKRTASDNIYELLLQRHAQLTQQAVAPLEMERELQETVNSYIRRLVTSFKKGASHEPEGTPIEPRLLQLLENTLASWPHKLPQAIAPAQLKALALHIQAFIQQPERHHPETVPSHLPVKPIYKDLARQIGHALKQHYHIKLPEAELDLIALFFSLDEQPSRGKPRCIATVCLTGEGAASTLESWLSRRLPPADRDVLIRSVQIDPFTRQSPGLEHLRETFDLIAIVGTVPPAMSDIPYFPAWELYQPSGFSKLERHLAQTRQVPGEEEPQVPLTPEDVPELILQGLLDTITHYNPKRLIQLVEQEAPQFRNVFGWTAEREIGIWMHIGIYADQLLAAQLNPGKEKDKQPLPPEAEPPTGHVQLWEHFLQQLEQCVSVRFPPYTAHELARLSAAN</sequence>
<protein>
    <submittedName>
        <fullName evidence="5">Sigma 54-interacting transcriptional regulator</fullName>
    </submittedName>
</protein>
<dbReference type="CDD" id="cd00090">
    <property type="entry name" value="HTH_ARSR"/>
    <property type="match status" value="1"/>
</dbReference>
<dbReference type="Pfam" id="PF09339">
    <property type="entry name" value="HTH_IclR"/>
    <property type="match status" value="1"/>
</dbReference>
<dbReference type="InterPro" id="IPR036390">
    <property type="entry name" value="WH_DNA-bd_sf"/>
</dbReference>
<dbReference type="InterPro" id="IPR002078">
    <property type="entry name" value="Sigma_54_int"/>
</dbReference>
<dbReference type="InterPro" id="IPR025662">
    <property type="entry name" value="Sigma_54_int_dom_ATP-bd_1"/>
</dbReference>
<dbReference type="Proteomes" id="UP001596500">
    <property type="component" value="Unassembled WGS sequence"/>
</dbReference>
<dbReference type="SUPFAM" id="SSF46785">
    <property type="entry name" value="Winged helix' DNA-binding domain"/>
    <property type="match status" value="1"/>
</dbReference>
<evidence type="ECO:0000313" key="5">
    <source>
        <dbReference type="EMBL" id="MFC7439869.1"/>
    </source>
</evidence>
<evidence type="ECO:0000256" key="3">
    <source>
        <dbReference type="ARBA" id="ARBA00023125"/>
    </source>
</evidence>
<dbReference type="SUPFAM" id="SSF52540">
    <property type="entry name" value="P-loop containing nucleoside triphosphate hydrolases"/>
    <property type="match status" value="1"/>
</dbReference>
<dbReference type="SMART" id="SM00382">
    <property type="entry name" value="AAA"/>
    <property type="match status" value="1"/>
</dbReference>
<dbReference type="Gene3D" id="1.10.10.10">
    <property type="entry name" value="Winged helix-like DNA-binding domain superfamily/Winged helix DNA-binding domain"/>
    <property type="match status" value="1"/>
</dbReference>
<evidence type="ECO:0000313" key="6">
    <source>
        <dbReference type="Proteomes" id="UP001596500"/>
    </source>
</evidence>
<evidence type="ECO:0000259" key="4">
    <source>
        <dbReference type="PROSITE" id="PS50045"/>
    </source>
</evidence>
<dbReference type="PANTHER" id="PTHR32071:SF38">
    <property type="entry name" value="PSP OPERON TRANSCRIPTIONAL ACTIVATOR"/>
    <property type="match status" value="1"/>
</dbReference>
<keyword evidence="3" id="KW-0238">DNA-binding</keyword>
<dbReference type="InterPro" id="IPR003593">
    <property type="entry name" value="AAA+_ATPase"/>
</dbReference>
<keyword evidence="1" id="KW-0547">Nucleotide-binding</keyword>
<gene>
    <name evidence="5" type="ORF">ACFQNG_01640</name>
</gene>
<dbReference type="PROSITE" id="PS50045">
    <property type="entry name" value="SIGMA54_INTERACT_4"/>
    <property type="match status" value="1"/>
</dbReference>
<dbReference type="InterPro" id="IPR005471">
    <property type="entry name" value="Tscrpt_reg_IclR_N"/>
</dbReference>
<dbReference type="InterPro" id="IPR036634">
    <property type="entry name" value="PRD_sf"/>
</dbReference>
<dbReference type="PANTHER" id="PTHR32071">
    <property type="entry name" value="TRANSCRIPTIONAL REGULATORY PROTEIN"/>
    <property type="match status" value="1"/>
</dbReference>
<keyword evidence="6" id="KW-1185">Reference proteome</keyword>
<dbReference type="SUPFAM" id="SSF63520">
    <property type="entry name" value="PTS-regulatory domain, PRD"/>
    <property type="match status" value="1"/>
</dbReference>
<name>A0ABW2RFY8_9BACL</name>
<comment type="caution">
    <text evidence="5">The sequence shown here is derived from an EMBL/GenBank/DDBJ whole genome shotgun (WGS) entry which is preliminary data.</text>
</comment>
<reference evidence="6" key="1">
    <citation type="journal article" date="2019" name="Int. J. Syst. Evol. Microbiol.">
        <title>The Global Catalogue of Microorganisms (GCM) 10K type strain sequencing project: providing services to taxonomists for standard genome sequencing and annotation.</title>
        <authorList>
            <consortium name="The Broad Institute Genomics Platform"/>
            <consortium name="The Broad Institute Genome Sequencing Center for Infectious Disease"/>
            <person name="Wu L."/>
            <person name="Ma J."/>
        </authorList>
    </citation>
    <scope>NUCLEOTIDE SEQUENCE [LARGE SCALE GENOMIC DNA]</scope>
    <source>
        <strain evidence="6">CGMCC 1.12942</strain>
    </source>
</reference>
<accession>A0ABW2RFY8</accession>
<dbReference type="EMBL" id="JBHTBW010000005">
    <property type="protein sequence ID" value="MFC7439869.1"/>
    <property type="molecule type" value="Genomic_DNA"/>
</dbReference>
<dbReference type="InterPro" id="IPR027417">
    <property type="entry name" value="P-loop_NTPase"/>
</dbReference>
<proteinExistence type="predicted"/>
<dbReference type="InterPro" id="IPR011991">
    <property type="entry name" value="ArsR-like_HTH"/>
</dbReference>
<organism evidence="5 6">
    <name type="scientific">Laceyella putida</name>
    <dbReference type="NCBI Taxonomy" id="110101"/>
    <lineage>
        <taxon>Bacteria</taxon>
        <taxon>Bacillati</taxon>
        <taxon>Bacillota</taxon>
        <taxon>Bacilli</taxon>
        <taxon>Bacillales</taxon>
        <taxon>Thermoactinomycetaceae</taxon>
        <taxon>Laceyella</taxon>
    </lineage>
</organism>
<keyword evidence="2" id="KW-0067">ATP-binding</keyword>